<dbReference type="InterPro" id="IPR036291">
    <property type="entry name" value="NAD(P)-bd_dom_sf"/>
</dbReference>
<reference evidence="4 5" key="1">
    <citation type="submission" date="2023-11" db="EMBL/GenBank/DDBJ databases">
        <title>Plant-associative lifestyle of Vibrio porteresiae and its evolutionary dynamics.</title>
        <authorList>
            <person name="Rameshkumar N."/>
            <person name="Kirti K."/>
        </authorList>
    </citation>
    <scope>NUCLEOTIDE SEQUENCE [LARGE SCALE GENOMIC DNA]</scope>
    <source>
        <strain evidence="4 5">MSSRF30</strain>
    </source>
</reference>
<dbReference type="Pfam" id="PF08501">
    <property type="entry name" value="Shikimate_dh_N"/>
    <property type="match status" value="1"/>
</dbReference>
<dbReference type="PANTHER" id="PTHR21089">
    <property type="entry name" value="SHIKIMATE DEHYDROGENASE"/>
    <property type="match status" value="1"/>
</dbReference>
<evidence type="ECO:0000313" key="5">
    <source>
        <dbReference type="Proteomes" id="UP001304071"/>
    </source>
</evidence>
<feature type="domain" description="Shikimate dehydrogenase substrate binding N-terminal" evidence="3">
    <location>
        <begin position="25"/>
        <end position="93"/>
    </location>
</feature>
<dbReference type="CDD" id="cd01065">
    <property type="entry name" value="NAD_bind_Shikimate_DH"/>
    <property type="match status" value="1"/>
</dbReference>
<keyword evidence="1" id="KW-0521">NADP</keyword>
<dbReference type="NCBIfam" id="NF009202">
    <property type="entry name" value="PRK12550.1"/>
    <property type="match status" value="1"/>
</dbReference>
<evidence type="ECO:0000259" key="3">
    <source>
        <dbReference type="Pfam" id="PF08501"/>
    </source>
</evidence>
<dbReference type="PANTHER" id="PTHR21089:SF9">
    <property type="entry name" value="SHIKIMATE DEHYDROGENASE-LIKE PROTEIN HI_0607"/>
    <property type="match status" value="1"/>
</dbReference>
<dbReference type="InterPro" id="IPR046346">
    <property type="entry name" value="Aminoacid_DH-like_N_sf"/>
</dbReference>
<gene>
    <name evidence="4" type="ORF">R8Z52_22885</name>
</gene>
<sequence length="275" mass="29710">MQVNVNKETTLCISLAAKPSNFGTRFHNYLYRELKLNFLYKAFKTSDINSTIGGIRSLGIRGCGVSMPYKEAVIPLVDELDSSVQGIQSVNTIVNTDGYLKAYNTDYLAIATLLKEHHVDPHFTFYLQGAGGMAKAVASALRDAGFTQGTIVARNEQKGRALAEQYGFAWAAQTPVEGAQLLINATPLGMQGSDTEQQCAFPTATIADAQVIFDVVAMPELTPLITQAKALGKSVITGASVFALQALAQFELYTGVRPDSELFQQAAAFSRLPEE</sequence>
<dbReference type="InterPro" id="IPR022893">
    <property type="entry name" value="Shikimate_DH_fam"/>
</dbReference>
<dbReference type="Gene3D" id="3.40.50.10860">
    <property type="entry name" value="Leucine Dehydrogenase, chain A, domain 1"/>
    <property type="match status" value="1"/>
</dbReference>
<dbReference type="InterPro" id="IPR013708">
    <property type="entry name" value="Shikimate_DH-bd_N"/>
</dbReference>
<protein>
    <submittedName>
        <fullName evidence="4">Shikimate 5-dehydrogenase</fullName>
    </submittedName>
</protein>
<accession>A0ABZ0QH57</accession>
<dbReference type="SUPFAM" id="SSF51735">
    <property type="entry name" value="NAD(P)-binding Rossmann-fold domains"/>
    <property type="match status" value="1"/>
</dbReference>
<keyword evidence="5" id="KW-1185">Reference proteome</keyword>
<evidence type="ECO:0000256" key="1">
    <source>
        <dbReference type="ARBA" id="ARBA00022857"/>
    </source>
</evidence>
<dbReference type="Proteomes" id="UP001304071">
    <property type="component" value="Chromosome 2"/>
</dbReference>
<dbReference type="SUPFAM" id="SSF53223">
    <property type="entry name" value="Aminoacid dehydrogenase-like, N-terminal domain"/>
    <property type="match status" value="1"/>
</dbReference>
<dbReference type="RefSeq" id="WP_261897745.1">
    <property type="nucleotide sequence ID" value="NZ_AP024896.1"/>
</dbReference>
<organism evidence="4 5">
    <name type="scientific">Vibrio porteresiae DSM 19223</name>
    <dbReference type="NCBI Taxonomy" id="1123496"/>
    <lineage>
        <taxon>Bacteria</taxon>
        <taxon>Pseudomonadati</taxon>
        <taxon>Pseudomonadota</taxon>
        <taxon>Gammaproteobacteria</taxon>
        <taxon>Vibrionales</taxon>
        <taxon>Vibrionaceae</taxon>
        <taxon>Vibrio</taxon>
    </lineage>
</organism>
<dbReference type="EMBL" id="CP138204">
    <property type="protein sequence ID" value="WPC75769.1"/>
    <property type="molecule type" value="Genomic_DNA"/>
</dbReference>
<name>A0ABZ0QH57_9VIBR</name>
<evidence type="ECO:0000256" key="2">
    <source>
        <dbReference type="ARBA" id="ARBA00023002"/>
    </source>
</evidence>
<dbReference type="Gene3D" id="3.40.50.720">
    <property type="entry name" value="NAD(P)-binding Rossmann-like Domain"/>
    <property type="match status" value="1"/>
</dbReference>
<evidence type="ECO:0000313" key="4">
    <source>
        <dbReference type="EMBL" id="WPC75769.1"/>
    </source>
</evidence>
<keyword evidence="2" id="KW-0560">Oxidoreductase</keyword>
<proteinExistence type="predicted"/>